<feature type="binding site" evidence="7">
    <location>
        <position position="165"/>
    </location>
    <ligand>
        <name>a 1,2-diacyl-sn-glycero-3-phospho-(1'-sn-glycerol)</name>
        <dbReference type="ChEBI" id="CHEBI:64716"/>
    </ligand>
</feature>
<feature type="transmembrane region" description="Helical" evidence="7">
    <location>
        <begin position="76"/>
        <end position="97"/>
    </location>
</feature>
<keyword evidence="5 7" id="KW-1133">Transmembrane helix</keyword>
<dbReference type="EMBL" id="BMMT01000002">
    <property type="protein sequence ID" value="GGI75783.1"/>
    <property type="molecule type" value="Genomic_DNA"/>
</dbReference>
<dbReference type="HAMAP" id="MF_01147">
    <property type="entry name" value="Lgt"/>
    <property type="match status" value="1"/>
</dbReference>
<evidence type="ECO:0000256" key="6">
    <source>
        <dbReference type="ARBA" id="ARBA00023136"/>
    </source>
</evidence>
<sequence length="378" mass="40096">MVLALRCGPDTVSGVSAPVAASANALLTTIPSPSQGVWYIGPIPLRAYALCIIAGIIAAVWLGSRRWVARGGREGTVIDVAVFAVPFGLVGGRLYHVATDWHKYFGPDRDPLDALKVWEGGLGIWGAVALGAVGAWIGCRRHGIPLSAFADAVAPGIVLAQAIGRLGNWFNQELYGGPTDLPWGLEIYRRIDPETGLADPIAGVAVDHTPVAVVHPTFLYELLWNVGVCLLVLWADRKFRMGHGRVFALYVAGYTAGRLWIELMRADEATHLFGVRINVFTSLLVFAGAVLYLVLVRGRREDPEQLKGRPLPGDDDVDAADPGAADPGAAAPKQTAAAATEDTADADESSADGSGDRAEDDRAEARSNGTDGHKNHEG</sequence>
<comment type="pathway">
    <text evidence="7">Protein modification; lipoprotein biosynthesis (diacylglyceryl transfer).</text>
</comment>
<comment type="caution">
    <text evidence="9">The sequence shown here is derived from an EMBL/GenBank/DDBJ whole genome shotgun (WGS) entry which is preliminary data.</text>
</comment>
<dbReference type="EC" id="2.5.1.145" evidence="7"/>
<dbReference type="PROSITE" id="PS01311">
    <property type="entry name" value="LGT"/>
    <property type="match status" value="1"/>
</dbReference>
<feature type="transmembrane region" description="Helical" evidence="7">
    <location>
        <begin position="218"/>
        <end position="235"/>
    </location>
</feature>
<gene>
    <name evidence="7" type="primary">lgt</name>
    <name evidence="9" type="ORF">GCM10011581_11060</name>
</gene>
<feature type="compositionally biased region" description="Low complexity" evidence="8">
    <location>
        <begin position="320"/>
        <end position="341"/>
    </location>
</feature>
<feature type="region of interest" description="Disordered" evidence="8">
    <location>
        <begin position="303"/>
        <end position="378"/>
    </location>
</feature>
<name>A0A917JLB1_9PSEU</name>
<dbReference type="AlphaFoldDB" id="A0A917JLB1"/>
<evidence type="ECO:0000256" key="4">
    <source>
        <dbReference type="ARBA" id="ARBA00022692"/>
    </source>
</evidence>
<dbReference type="PANTHER" id="PTHR30589:SF0">
    <property type="entry name" value="PHOSPHATIDYLGLYCEROL--PROLIPOPROTEIN DIACYLGLYCERYL TRANSFERASE"/>
    <property type="match status" value="1"/>
</dbReference>
<evidence type="ECO:0000256" key="5">
    <source>
        <dbReference type="ARBA" id="ARBA00022989"/>
    </source>
</evidence>
<comment type="similarity">
    <text evidence="1 7">Belongs to the Lgt family.</text>
</comment>
<feature type="transmembrane region" description="Helical" evidence="7">
    <location>
        <begin position="117"/>
        <end position="137"/>
    </location>
</feature>
<organism evidence="9 10">
    <name type="scientific">Saccharopolyspora thermophila</name>
    <dbReference type="NCBI Taxonomy" id="89367"/>
    <lineage>
        <taxon>Bacteria</taxon>
        <taxon>Bacillati</taxon>
        <taxon>Actinomycetota</taxon>
        <taxon>Actinomycetes</taxon>
        <taxon>Pseudonocardiales</taxon>
        <taxon>Pseudonocardiaceae</taxon>
        <taxon>Saccharopolyspora</taxon>
    </lineage>
</organism>
<evidence type="ECO:0000313" key="10">
    <source>
        <dbReference type="Proteomes" id="UP000597989"/>
    </source>
</evidence>
<keyword evidence="6 7" id="KW-0472">Membrane</keyword>
<reference evidence="9 10" key="1">
    <citation type="journal article" date="2014" name="Int. J. Syst. Evol. Microbiol.">
        <title>Complete genome sequence of Corynebacterium casei LMG S-19264T (=DSM 44701T), isolated from a smear-ripened cheese.</title>
        <authorList>
            <consortium name="US DOE Joint Genome Institute (JGI-PGF)"/>
            <person name="Walter F."/>
            <person name="Albersmeier A."/>
            <person name="Kalinowski J."/>
            <person name="Ruckert C."/>
        </authorList>
    </citation>
    <scope>NUCLEOTIDE SEQUENCE [LARGE SCALE GENOMIC DNA]</scope>
    <source>
        <strain evidence="9 10">CGMCC 4.7206</strain>
    </source>
</reference>
<proteinExistence type="inferred from homology"/>
<dbReference type="GO" id="GO:0008961">
    <property type="term" value="F:phosphatidylglycerol-prolipoprotein diacylglyceryl transferase activity"/>
    <property type="evidence" value="ECO:0007669"/>
    <property type="project" value="UniProtKB-UniRule"/>
</dbReference>
<feature type="transmembrane region" description="Helical" evidence="7">
    <location>
        <begin position="242"/>
        <end position="261"/>
    </location>
</feature>
<dbReference type="GO" id="GO:0042158">
    <property type="term" value="P:lipoprotein biosynthetic process"/>
    <property type="evidence" value="ECO:0007669"/>
    <property type="project" value="UniProtKB-UniRule"/>
</dbReference>
<dbReference type="Proteomes" id="UP000597989">
    <property type="component" value="Unassembled WGS sequence"/>
</dbReference>
<evidence type="ECO:0000256" key="3">
    <source>
        <dbReference type="ARBA" id="ARBA00022679"/>
    </source>
</evidence>
<dbReference type="InterPro" id="IPR001640">
    <property type="entry name" value="Lgt"/>
</dbReference>
<dbReference type="PANTHER" id="PTHR30589">
    <property type="entry name" value="PROLIPOPROTEIN DIACYLGLYCERYL TRANSFERASE"/>
    <property type="match status" value="1"/>
</dbReference>
<keyword evidence="2 7" id="KW-1003">Cell membrane</keyword>
<feature type="transmembrane region" description="Helical" evidence="7">
    <location>
        <begin position="273"/>
        <end position="295"/>
    </location>
</feature>
<evidence type="ECO:0000256" key="8">
    <source>
        <dbReference type="SAM" id="MobiDB-lite"/>
    </source>
</evidence>
<dbReference type="NCBIfam" id="TIGR00544">
    <property type="entry name" value="lgt"/>
    <property type="match status" value="1"/>
</dbReference>
<evidence type="ECO:0000313" key="9">
    <source>
        <dbReference type="EMBL" id="GGI75783.1"/>
    </source>
</evidence>
<feature type="transmembrane region" description="Helical" evidence="7">
    <location>
        <begin position="144"/>
        <end position="164"/>
    </location>
</feature>
<accession>A0A917JLB1</accession>
<dbReference type="Pfam" id="PF01790">
    <property type="entry name" value="LGT"/>
    <property type="match status" value="1"/>
</dbReference>
<protein>
    <recommendedName>
        <fullName evidence="7">Phosphatidylglycerol--prolipoprotein diacylglyceryl transferase</fullName>
        <ecNumber evidence="7">2.5.1.145</ecNumber>
    </recommendedName>
</protein>
<comment type="catalytic activity">
    <reaction evidence="7">
        <text>L-cysteinyl-[prolipoprotein] + a 1,2-diacyl-sn-glycero-3-phospho-(1'-sn-glycerol) = an S-1,2-diacyl-sn-glyceryl-L-cysteinyl-[prolipoprotein] + sn-glycerol 1-phosphate + H(+)</text>
        <dbReference type="Rhea" id="RHEA:56712"/>
        <dbReference type="Rhea" id="RHEA-COMP:14679"/>
        <dbReference type="Rhea" id="RHEA-COMP:14680"/>
        <dbReference type="ChEBI" id="CHEBI:15378"/>
        <dbReference type="ChEBI" id="CHEBI:29950"/>
        <dbReference type="ChEBI" id="CHEBI:57685"/>
        <dbReference type="ChEBI" id="CHEBI:64716"/>
        <dbReference type="ChEBI" id="CHEBI:140658"/>
        <dbReference type="EC" id="2.5.1.145"/>
    </reaction>
</comment>
<evidence type="ECO:0000256" key="7">
    <source>
        <dbReference type="HAMAP-Rule" id="MF_01147"/>
    </source>
</evidence>
<evidence type="ECO:0000256" key="1">
    <source>
        <dbReference type="ARBA" id="ARBA00007150"/>
    </source>
</evidence>
<keyword evidence="4 7" id="KW-0812">Transmembrane</keyword>
<keyword evidence="3 7" id="KW-0808">Transferase</keyword>
<dbReference type="GO" id="GO:0005886">
    <property type="term" value="C:plasma membrane"/>
    <property type="evidence" value="ECO:0007669"/>
    <property type="project" value="UniProtKB-SubCell"/>
</dbReference>
<evidence type="ECO:0000256" key="2">
    <source>
        <dbReference type="ARBA" id="ARBA00022475"/>
    </source>
</evidence>
<feature type="transmembrane region" description="Helical" evidence="7">
    <location>
        <begin position="45"/>
        <end position="64"/>
    </location>
</feature>
<comment type="function">
    <text evidence="7">Catalyzes the transfer of the diacylglyceryl group from phosphatidylglycerol to the sulfhydryl group of the N-terminal cysteine of a prolipoprotein, the first step in the formation of mature lipoproteins.</text>
</comment>
<comment type="subcellular location">
    <subcellularLocation>
        <location evidence="7">Cell membrane</location>
        <topology evidence="7">Multi-pass membrane protein</topology>
    </subcellularLocation>
</comment>
<feature type="compositionally biased region" description="Basic and acidic residues" evidence="8">
    <location>
        <begin position="354"/>
        <end position="378"/>
    </location>
</feature>